<gene>
    <name evidence="10" type="primary">LOC106811235</name>
</gene>
<feature type="domain" description="SUN" evidence="8">
    <location>
        <begin position="1438"/>
        <end position="1599"/>
    </location>
</feature>
<feature type="coiled-coil region" evidence="5">
    <location>
        <begin position="1229"/>
        <end position="1256"/>
    </location>
</feature>
<feature type="region of interest" description="Disordered" evidence="6">
    <location>
        <begin position="33"/>
        <end position="58"/>
    </location>
</feature>
<feature type="compositionally biased region" description="Polar residues" evidence="6">
    <location>
        <begin position="48"/>
        <end position="57"/>
    </location>
</feature>
<feature type="transmembrane region" description="Helical" evidence="7">
    <location>
        <begin position="195"/>
        <end position="218"/>
    </location>
</feature>
<feature type="transmembrane region" description="Helical" evidence="7">
    <location>
        <begin position="989"/>
        <end position="1010"/>
    </location>
</feature>
<evidence type="ECO:0000256" key="2">
    <source>
        <dbReference type="ARBA" id="ARBA00022692"/>
    </source>
</evidence>
<dbReference type="Proteomes" id="UP000695022">
    <property type="component" value="Unplaced"/>
</dbReference>
<feature type="transmembrane region" description="Helical" evidence="7">
    <location>
        <begin position="529"/>
        <end position="554"/>
    </location>
</feature>
<keyword evidence="2 7" id="KW-0812">Transmembrane</keyword>
<feature type="transmembrane region" description="Helical" evidence="7">
    <location>
        <begin position="455"/>
        <end position="473"/>
    </location>
</feature>
<dbReference type="Pfam" id="PF07738">
    <property type="entry name" value="Sad1_UNC"/>
    <property type="match status" value="1"/>
</dbReference>
<name>A0ABM1EDK3_PRICU</name>
<evidence type="ECO:0000256" key="3">
    <source>
        <dbReference type="ARBA" id="ARBA00022989"/>
    </source>
</evidence>
<evidence type="ECO:0000259" key="8">
    <source>
        <dbReference type="PROSITE" id="PS51469"/>
    </source>
</evidence>
<accession>A0ABM1EDK3</accession>
<feature type="region of interest" description="Disordered" evidence="6">
    <location>
        <begin position="122"/>
        <end position="155"/>
    </location>
</feature>
<feature type="region of interest" description="Disordered" evidence="6">
    <location>
        <begin position="877"/>
        <end position="898"/>
    </location>
</feature>
<keyword evidence="5" id="KW-0175">Coiled coil</keyword>
<feature type="region of interest" description="Disordered" evidence="6">
    <location>
        <begin position="645"/>
        <end position="672"/>
    </location>
</feature>
<organism evidence="9 10">
    <name type="scientific">Priapulus caudatus</name>
    <name type="common">Priapulid worm</name>
    <dbReference type="NCBI Taxonomy" id="37621"/>
    <lineage>
        <taxon>Eukaryota</taxon>
        <taxon>Metazoa</taxon>
        <taxon>Ecdysozoa</taxon>
        <taxon>Scalidophora</taxon>
        <taxon>Priapulida</taxon>
        <taxon>Priapulimorpha</taxon>
        <taxon>Priapulimorphida</taxon>
        <taxon>Priapulidae</taxon>
        <taxon>Priapulus</taxon>
    </lineage>
</organism>
<dbReference type="RefSeq" id="XP_014670274.1">
    <property type="nucleotide sequence ID" value="XM_014814788.1"/>
</dbReference>
<protein>
    <submittedName>
        <fullName evidence="10">Uncharacterized protein LOC106811235</fullName>
    </submittedName>
</protein>
<comment type="subcellular location">
    <subcellularLocation>
        <location evidence="1">Membrane</location>
    </subcellularLocation>
</comment>
<evidence type="ECO:0000256" key="5">
    <source>
        <dbReference type="SAM" id="Coils"/>
    </source>
</evidence>
<evidence type="ECO:0000313" key="10">
    <source>
        <dbReference type="RefSeq" id="XP_014670274.1"/>
    </source>
</evidence>
<feature type="compositionally biased region" description="Acidic residues" evidence="6">
    <location>
        <begin position="435"/>
        <end position="445"/>
    </location>
</feature>
<feature type="transmembrane region" description="Helical" evidence="7">
    <location>
        <begin position="289"/>
        <end position="314"/>
    </location>
</feature>
<evidence type="ECO:0000256" key="1">
    <source>
        <dbReference type="ARBA" id="ARBA00004370"/>
    </source>
</evidence>
<feature type="compositionally biased region" description="Acidic residues" evidence="6">
    <location>
        <begin position="886"/>
        <end position="897"/>
    </location>
</feature>
<dbReference type="GeneID" id="106811235"/>
<keyword evidence="3 7" id="KW-1133">Transmembrane helix</keyword>
<dbReference type="Gene3D" id="2.60.120.260">
    <property type="entry name" value="Galactose-binding domain-like"/>
    <property type="match status" value="1"/>
</dbReference>
<dbReference type="PANTHER" id="PTHR12911">
    <property type="entry name" value="SAD1/UNC-84-LIKE PROTEIN-RELATED"/>
    <property type="match status" value="1"/>
</dbReference>
<dbReference type="PROSITE" id="PS51469">
    <property type="entry name" value="SUN"/>
    <property type="match status" value="1"/>
</dbReference>
<feature type="transmembrane region" description="Helical" evidence="7">
    <location>
        <begin position="966"/>
        <end position="983"/>
    </location>
</feature>
<feature type="transmembrane region" description="Helical" evidence="7">
    <location>
        <begin position="686"/>
        <end position="713"/>
    </location>
</feature>
<feature type="transmembrane region" description="Helical" evidence="7">
    <location>
        <begin position="1097"/>
        <end position="1117"/>
    </location>
</feature>
<evidence type="ECO:0000256" key="6">
    <source>
        <dbReference type="SAM" id="MobiDB-lite"/>
    </source>
</evidence>
<feature type="transmembrane region" description="Helical" evidence="7">
    <location>
        <begin position="383"/>
        <end position="408"/>
    </location>
</feature>
<keyword evidence="4 7" id="KW-0472">Membrane</keyword>
<evidence type="ECO:0000313" key="9">
    <source>
        <dbReference type="Proteomes" id="UP000695022"/>
    </source>
</evidence>
<sequence>MSRRGIRRSRRNAYSVTRRLARTWRVESSRSSTVWSRGTPRPSESRSRISVSYGTDNSDSECDEVRLHRRSHVLTRLYHFLVWLVTACWWTVGGMFYKTVITIFTLDGWLLSRVTRLSRSSSTQTDMSRRTASGQGSRRFARGPQGGATTTTTYTTRRYTTTTYGGARHGDGFLRRVAAGSKSAVLALLWLPWKLVSLALLPVYYVGSVVLVVVRGAWRGVVDLRRHSDARRPSVPDDGYSSDVDPTAWMPASQVAPAEGGAAAWAWAVAAYPWRVACRGLRAVRAAHFSLMFSLFLLSRRACGAIAATASAAVRLPCHAAKRASLLFTELLWEAEHRPEYEEEQRQMSMQWEDAYPAVDSSSLSESMHEAASATRGALCTTIVWLLSPITWILMSLYLLAGSVCGGVRRLFRRREKEASVDGPVTRSRAKAMPGDEEEEEEEEGGERRGWGRKVVGVLLSPFYLLWLALWYATRPIAAASSYAASSKHPQTSSEDEPEYRGEEKQRWSVAAAMRRVFSSVFHVVSHVVFWPVYGVLGIAWIVTLPFVTAYRVVAAATASRRRDDSVADEDDVVGDGRRDDDEDVVMLEERMQRLRLQRGAAERLCILLLTLLRLPVSLVALLLRCAAAPLTWLGSKVTTWRSRRAESSGADVTRATRRQTRSMAAQEREEEEKEEGGFWRSAVAAVIHILLLPWYVLLAAVTVLVTLITLIVNALRSPWQRVGAADGEKESGKMSVFGDAARWISRPFCVAWATVARRSDDEGGTTWSKEEFEERKEGGVYTMKTRKMTVTVTREGGDGKEGGKPRRGRACELLLHVLTSPLRALRGAYALLLAFLHAISLGDARALATLTRGSHATVDAARWLCRSPRTLYARIRKKPPAGGTTEEEDAEEEEEEATSRSFLAIRGGVFGVPARAAARVLSSVTSGVVTGIGNVFRGCGAAVAMLFARVRGAGAESLARLRERALVVGTAAWGGVGGVLALPFKCLAWLLLAGWAVLCNVASGCWSLIRNVASGCWARVCNAASGCWMLASRSLSSAWRVVAFPATWLRSDAQHVVPPGGEQVPLWAWMSRWVVSIFEWVSLLDAWLLSRRAACCVWLPLLLLPLILFGAGYKVYEYRDEITSSLPDLPSAPTLPVMGLWSKNSVAKTAAPPIVANLPLGGIDADTRAMILDLITRQNNQLTAFQVEDMVRTMIKDELAVLHANVRGEANQHEAQQVQRMSLHEGSLSQLQAKMDVLKLMSEELTSELSQAKAKIYQGDRSSGASHEHAEAMAAALVGLHADIDGISLAHSALVADMRNCCRNATYYEQLLQRRIEEALAGVMSSDGHGHDAGFGDWLRAEFVTHSNMEQKVAAIVKDMSSKMDVKVAEAEMKAGERAETVAAGIVMAAASQSSENASHSKAVLTESTVRGIIQAELDKFNADKTGQVDYALESAGGSIISTRCSETYRGHSAQISLFGIPLWYTFTSPRSVIQPEVHPGQCWALKGSHGYLVIQLSGWVKPTSFSMEHIDKRLSPTGTIDSAPRDFQILGLKHAKVTEGVHLGTYRFDANAPPLQYFHVADPEVEAYPIIELRILSNHGNKDYTCLYRFRVHGIYVGPYTP</sequence>
<feature type="transmembrane region" description="Helical" evidence="7">
    <location>
        <begin position="77"/>
        <end position="97"/>
    </location>
</feature>
<feature type="transmembrane region" description="Helical" evidence="7">
    <location>
        <begin position="601"/>
        <end position="624"/>
    </location>
</feature>
<evidence type="ECO:0000256" key="4">
    <source>
        <dbReference type="ARBA" id="ARBA00023136"/>
    </source>
</evidence>
<dbReference type="PANTHER" id="PTHR12911:SF8">
    <property type="entry name" value="KLAROID PROTEIN-RELATED"/>
    <property type="match status" value="1"/>
</dbReference>
<proteinExistence type="predicted"/>
<feature type="region of interest" description="Disordered" evidence="6">
    <location>
        <begin position="422"/>
        <end position="447"/>
    </location>
</feature>
<dbReference type="InterPro" id="IPR045119">
    <property type="entry name" value="SUN1-5"/>
</dbReference>
<dbReference type="InterPro" id="IPR012919">
    <property type="entry name" value="SUN_dom"/>
</dbReference>
<reference evidence="10" key="1">
    <citation type="submission" date="2025-08" db="UniProtKB">
        <authorList>
            <consortium name="RefSeq"/>
        </authorList>
    </citation>
    <scope>IDENTIFICATION</scope>
</reference>
<keyword evidence="9" id="KW-1185">Reference proteome</keyword>
<evidence type="ECO:0000256" key="7">
    <source>
        <dbReference type="SAM" id="Phobius"/>
    </source>
</evidence>